<comment type="caution">
    <text evidence="6">The sequence shown here is derived from an EMBL/GenBank/DDBJ whole genome shotgun (WGS) entry which is preliminary data.</text>
</comment>
<dbReference type="RefSeq" id="WP_189213637.1">
    <property type="nucleotide sequence ID" value="NZ_BMRB01000007.1"/>
</dbReference>
<dbReference type="GO" id="GO:0003677">
    <property type="term" value="F:DNA binding"/>
    <property type="evidence" value="ECO:0007669"/>
    <property type="project" value="UniProtKB-KW"/>
</dbReference>
<keyword evidence="7" id="KW-1185">Reference proteome</keyword>
<reference evidence="6" key="1">
    <citation type="journal article" date="2014" name="Int. J. Syst. Evol. Microbiol.">
        <title>Complete genome sequence of Corynebacterium casei LMG S-19264T (=DSM 44701T), isolated from a smear-ripened cheese.</title>
        <authorList>
            <consortium name="US DOE Joint Genome Institute (JGI-PGF)"/>
            <person name="Walter F."/>
            <person name="Albersmeier A."/>
            <person name="Kalinowski J."/>
            <person name="Ruckert C."/>
        </authorList>
    </citation>
    <scope>NUCLEOTIDE SEQUENCE</scope>
    <source>
        <strain evidence="6">JCM 3276</strain>
    </source>
</reference>
<dbReference type="Gene3D" id="1.10.10.10">
    <property type="entry name" value="Winged helix-like DNA-binding domain superfamily/Winged helix DNA-binding domain"/>
    <property type="match status" value="1"/>
</dbReference>
<dbReference type="EMBL" id="BMRB01000007">
    <property type="protein sequence ID" value="GGS53924.1"/>
    <property type="molecule type" value="Genomic_DNA"/>
</dbReference>
<dbReference type="AlphaFoldDB" id="A0A918GS78"/>
<name>A0A918GS78_9PSEU</name>
<dbReference type="InterPro" id="IPR036388">
    <property type="entry name" value="WH-like_DNA-bd_sf"/>
</dbReference>
<dbReference type="PANTHER" id="PTHR30346">
    <property type="entry name" value="TRANSCRIPTIONAL DUAL REGULATOR HCAR-RELATED"/>
    <property type="match status" value="1"/>
</dbReference>
<evidence type="ECO:0000256" key="2">
    <source>
        <dbReference type="ARBA" id="ARBA00023015"/>
    </source>
</evidence>
<evidence type="ECO:0000259" key="5">
    <source>
        <dbReference type="PROSITE" id="PS50931"/>
    </source>
</evidence>
<gene>
    <name evidence="6" type="primary">mprR</name>
    <name evidence="6" type="ORF">GCM10010171_56290</name>
</gene>
<dbReference type="Gene3D" id="3.40.190.10">
    <property type="entry name" value="Periplasmic binding protein-like II"/>
    <property type="match status" value="2"/>
</dbReference>
<accession>A0A918GS78</accession>
<dbReference type="InterPro" id="IPR005119">
    <property type="entry name" value="LysR_subst-bd"/>
</dbReference>
<organism evidence="6 7">
    <name type="scientific">Actinokineospora fastidiosa</name>
    <dbReference type="NCBI Taxonomy" id="1816"/>
    <lineage>
        <taxon>Bacteria</taxon>
        <taxon>Bacillati</taxon>
        <taxon>Actinomycetota</taxon>
        <taxon>Actinomycetes</taxon>
        <taxon>Pseudonocardiales</taxon>
        <taxon>Pseudonocardiaceae</taxon>
        <taxon>Actinokineospora</taxon>
    </lineage>
</organism>
<keyword evidence="2" id="KW-0805">Transcription regulation</keyword>
<feature type="domain" description="HTH lysR-type" evidence="5">
    <location>
        <begin position="1"/>
        <end position="60"/>
    </location>
</feature>
<evidence type="ECO:0000313" key="6">
    <source>
        <dbReference type="EMBL" id="GGS53924.1"/>
    </source>
</evidence>
<keyword evidence="6" id="KW-0378">Hydrolase</keyword>
<keyword evidence="3" id="KW-0238">DNA-binding</keyword>
<dbReference type="GO" id="GO:0006508">
    <property type="term" value="P:proteolysis"/>
    <property type="evidence" value="ECO:0007669"/>
    <property type="project" value="UniProtKB-KW"/>
</dbReference>
<sequence>MDLEIRHLRAMCAIAEAGSLSQAASRLGISQPSLTGLLQRMERLVNGQLFERSRAGVTPTELGAQLVQRAQLLLTDLETIGADLTRDNTGPIRFGSVHMECVATLFQRLDDAFPDAKVSLTVEPSSTVLAHQLGRGNLDAAVLAVAEEQHIPLERDLAQRILLPWVPVFVALSASHPLADQPAVNLADLAHESWIRPPGAEDGSLAALRAAAREAGFTPQIRFEVPSGAGRGLITSGTAVQLVEPTSKGAPGLVIRPLVGEPLRMRLVMAWRRQRLTWEQAATVYTEAAAAYAVHAKASPVFQPWWNRHREVHPPTC</sequence>
<dbReference type="PRINTS" id="PR00039">
    <property type="entry name" value="HTHLYSR"/>
</dbReference>
<dbReference type="InterPro" id="IPR036390">
    <property type="entry name" value="WH_DNA-bd_sf"/>
</dbReference>
<dbReference type="PROSITE" id="PS50931">
    <property type="entry name" value="HTH_LYSR"/>
    <property type="match status" value="1"/>
</dbReference>
<evidence type="ECO:0000256" key="1">
    <source>
        <dbReference type="ARBA" id="ARBA00009437"/>
    </source>
</evidence>
<dbReference type="Pfam" id="PF03466">
    <property type="entry name" value="LysR_substrate"/>
    <property type="match status" value="1"/>
</dbReference>
<dbReference type="GO" id="GO:0008233">
    <property type="term" value="F:peptidase activity"/>
    <property type="evidence" value="ECO:0007669"/>
    <property type="project" value="UniProtKB-KW"/>
</dbReference>
<keyword evidence="4" id="KW-0804">Transcription</keyword>
<comment type="similarity">
    <text evidence="1">Belongs to the LysR transcriptional regulatory family.</text>
</comment>
<protein>
    <submittedName>
        <fullName evidence="6">Small neutral protease regulatory protein</fullName>
    </submittedName>
</protein>
<reference evidence="6" key="2">
    <citation type="submission" date="2020-09" db="EMBL/GenBank/DDBJ databases">
        <authorList>
            <person name="Sun Q."/>
            <person name="Ohkuma M."/>
        </authorList>
    </citation>
    <scope>NUCLEOTIDE SEQUENCE</scope>
    <source>
        <strain evidence="6">JCM 3276</strain>
    </source>
</reference>
<dbReference type="SUPFAM" id="SSF53850">
    <property type="entry name" value="Periplasmic binding protein-like II"/>
    <property type="match status" value="1"/>
</dbReference>
<dbReference type="GO" id="GO:0032993">
    <property type="term" value="C:protein-DNA complex"/>
    <property type="evidence" value="ECO:0007669"/>
    <property type="project" value="TreeGrafter"/>
</dbReference>
<dbReference type="Pfam" id="PF00126">
    <property type="entry name" value="HTH_1"/>
    <property type="match status" value="1"/>
</dbReference>
<dbReference type="Proteomes" id="UP000660680">
    <property type="component" value="Unassembled WGS sequence"/>
</dbReference>
<dbReference type="GO" id="GO:0003700">
    <property type="term" value="F:DNA-binding transcription factor activity"/>
    <property type="evidence" value="ECO:0007669"/>
    <property type="project" value="InterPro"/>
</dbReference>
<evidence type="ECO:0000256" key="4">
    <source>
        <dbReference type="ARBA" id="ARBA00023163"/>
    </source>
</evidence>
<proteinExistence type="inferred from homology"/>
<dbReference type="SUPFAM" id="SSF46785">
    <property type="entry name" value="Winged helix' DNA-binding domain"/>
    <property type="match status" value="1"/>
</dbReference>
<keyword evidence="6" id="KW-0645">Protease</keyword>
<dbReference type="InterPro" id="IPR000847">
    <property type="entry name" value="LysR_HTH_N"/>
</dbReference>
<evidence type="ECO:0000313" key="7">
    <source>
        <dbReference type="Proteomes" id="UP000660680"/>
    </source>
</evidence>
<dbReference type="PANTHER" id="PTHR30346:SF30">
    <property type="entry name" value="SMALL NEUTRAL PROTEASE REGULATORY PROTEIN"/>
    <property type="match status" value="1"/>
</dbReference>
<evidence type="ECO:0000256" key="3">
    <source>
        <dbReference type="ARBA" id="ARBA00023125"/>
    </source>
</evidence>